<comment type="caution">
    <text evidence="3">The sequence shown here is derived from an EMBL/GenBank/DDBJ whole genome shotgun (WGS) entry which is preliminary data.</text>
</comment>
<feature type="compositionally biased region" description="Basic and acidic residues" evidence="1">
    <location>
        <begin position="199"/>
        <end position="212"/>
    </location>
</feature>
<dbReference type="KEGG" id="tasa:A1Q1_06265"/>
<sequence length="371" mass="40731">MSAEPEKAPVDVSSDVDMEKPKSNKKTAKGGKGGKSKEALDSQKFEFGDIVLARLRGFPPWPARVTNPEDLPANVLAQRKGANLYCAQFFPVGDFAWLPPRELQHLKPNQIDSFLNGSHRKGGGQLRDAYMTAQDPSEWDAAQAEARRELEEAGGDEDVDELEDEDVPEEKGKRKRAAPAAKKDTKKAKTSKAAPKAPAAKDKKEKPKEATKEPAGNEDPDASPEAVKAKEWRYKLQRAFLSKGKSLPAASDMDQYDELIKTIEGEDLTREVLKYSKLRKVMEEMAKIEGIPRNDELNITQRANALFVKWGNVGNKTEEPKTNGAEPDAKSDSKEKTEDKAEDKAAEEKSAEEKAEAPATEAAAETTEAAA</sequence>
<protein>
    <recommendedName>
        <fullName evidence="2">PWWP domain-containing protein</fullName>
    </recommendedName>
</protein>
<dbReference type="VEuPathDB" id="FungiDB:A1Q1_06265"/>
<proteinExistence type="predicted"/>
<dbReference type="RefSeq" id="XP_014183344.1">
    <property type="nucleotide sequence ID" value="XM_014327869.1"/>
</dbReference>
<dbReference type="HOGENOM" id="CLU_043161_0_0_1"/>
<accession>J6F558</accession>
<evidence type="ECO:0000256" key="1">
    <source>
        <dbReference type="SAM" id="MobiDB-lite"/>
    </source>
</evidence>
<evidence type="ECO:0000313" key="3">
    <source>
        <dbReference type="EMBL" id="EJT52159.1"/>
    </source>
</evidence>
<feature type="region of interest" description="Disordered" evidence="1">
    <location>
        <begin position="309"/>
        <end position="371"/>
    </location>
</feature>
<dbReference type="PROSITE" id="PS50812">
    <property type="entry name" value="PWWP"/>
    <property type="match status" value="1"/>
</dbReference>
<dbReference type="SMART" id="SM00293">
    <property type="entry name" value="PWWP"/>
    <property type="match status" value="1"/>
</dbReference>
<dbReference type="Proteomes" id="UP000002748">
    <property type="component" value="Unassembled WGS sequence"/>
</dbReference>
<dbReference type="OrthoDB" id="62853at2759"/>
<feature type="compositionally biased region" description="Basic and acidic residues" evidence="1">
    <location>
        <begin position="316"/>
        <end position="356"/>
    </location>
</feature>
<reference evidence="3 4" key="1">
    <citation type="journal article" date="2012" name="Eukaryot. Cell">
        <title>Draft genome sequence of CBS 2479, the standard type strain of Trichosporon asahii.</title>
        <authorList>
            <person name="Yang R.Y."/>
            <person name="Li H.T."/>
            <person name="Zhu H."/>
            <person name="Zhou G.P."/>
            <person name="Wang M."/>
            <person name="Wang L."/>
        </authorList>
    </citation>
    <scope>NUCLEOTIDE SEQUENCE [LARGE SCALE GENOMIC DNA]</scope>
    <source>
        <strain evidence="4">ATCC 90039 / CBS 2479 / JCM 2466 / KCTC 7840 / NCYC 2677 / UAMH 7654</strain>
    </source>
</reference>
<feature type="region of interest" description="Disordered" evidence="1">
    <location>
        <begin position="133"/>
        <end position="229"/>
    </location>
</feature>
<feature type="compositionally biased region" description="Low complexity" evidence="1">
    <location>
        <begin position="357"/>
        <end position="371"/>
    </location>
</feature>
<evidence type="ECO:0000259" key="2">
    <source>
        <dbReference type="PROSITE" id="PS50812"/>
    </source>
</evidence>
<feature type="compositionally biased region" description="Acidic residues" evidence="1">
    <location>
        <begin position="152"/>
        <end position="168"/>
    </location>
</feature>
<feature type="domain" description="PWWP" evidence="2">
    <location>
        <begin position="47"/>
        <end position="99"/>
    </location>
</feature>
<feature type="compositionally biased region" description="Basic residues" evidence="1">
    <location>
        <begin position="23"/>
        <end position="34"/>
    </location>
</feature>
<dbReference type="GeneID" id="25989777"/>
<dbReference type="EMBL" id="ALBS01000032">
    <property type="protein sequence ID" value="EJT52159.1"/>
    <property type="molecule type" value="Genomic_DNA"/>
</dbReference>
<gene>
    <name evidence="3" type="ORF">A1Q1_06265</name>
</gene>
<dbReference type="AlphaFoldDB" id="J6F558"/>
<organism evidence="3 4">
    <name type="scientific">Trichosporon asahii var. asahii (strain ATCC 90039 / CBS 2479 / JCM 2466 / KCTC 7840 / NBRC 103889/ NCYC 2677 / UAMH 7654)</name>
    <name type="common">Yeast</name>
    <dbReference type="NCBI Taxonomy" id="1186058"/>
    <lineage>
        <taxon>Eukaryota</taxon>
        <taxon>Fungi</taxon>
        <taxon>Dikarya</taxon>
        <taxon>Basidiomycota</taxon>
        <taxon>Agaricomycotina</taxon>
        <taxon>Tremellomycetes</taxon>
        <taxon>Trichosporonales</taxon>
        <taxon>Trichosporonaceae</taxon>
        <taxon>Trichosporon</taxon>
    </lineage>
</organism>
<evidence type="ECO:0000313" key="4">
    <source>
        <dbReference type="Proteomes" id="UP000002748"/>
    </source>
</evidence>
<feature type="region of interest" description="Disordered" evidence="1">
    <location>
        <begin position="1"/>
        <end position="40"/>
    </location>
</feature>
<dbReference type="Gene3D" id="2.30.30.140">
    <property type="match status" value="1"/>
</dbReference>
<dbReference type="Pfam" id="PF00855">
    <property type="entry name" value="PWWP"/>
    <property type="match status" value="1"/>
</dbReference>
<dbReference type="SUPFAM" id="SSF63748">
    <property type="entry name" value="Tudor/PWWP/MBT"/>
    <property type="match status" value="1"/>
</dbReference>
<name>J6F558_TRIAS</name>
<dbReference type="InterPro" id="IPR000313">
    <property type="entry name" value="PWWP_dom"/>
</dbReference>